<name>A0A6J6BMC1_9ZZZZ</name>
<protein>
    <submittedName>
        <fullName evidence="2">Unannotated protein</fullName>
    </submittedName>
</protein>
<feature type="transmembrane region" description="Helical" evidence="1">
    <location>
        <begin position="103"/>
        <end position="124"/>
    </location>
</feature>
<keyword evidence="1" id="KW-1133">Transmembrane helix</keyword>
<evidence type="ECO:0000313" key="2">
    <source>
        <dbReference type="EMBL" id="CAB4539864.1"/>
    </source>
</evidence>
<proteinExistence type="predicted"/>
<dbReference type="EMBL" id="CAEZUR010000021">
    <property type="protein sequence ID" value="CAB4604090.1"/>
    <property type="molecule type" value="Genomic_DNA"/>
</dbReference>
<sequence length="127" mass="13605">MATNNVKPIRKVLQAGSIVFGLSAIALVATPQLFNQLLGLVSTADLDWSMRMTGITLVALSGNMFSHSKRGTDSSVMLAARVMFVSAAALGVLTLLIPVTLTWFTILYAIVGFSFSAAYGYLLFIKK</sequence>
<keyword evidence="1" id="KW-0812">Transmembrane</keyword>
<feature type="transmembrane region" description="Helical" evidence="1">
    <location>
        <begin position="78"/>
        <end position="97"/>
    </location>
</feature>
<feature type="transmembrane region" description="Helical" evidence="1">
    <location>
        <begin position="12"/>
        <end position="29"/>
    </location>
</feature>
<feature type="transmembrane region" description="Helical" evidence="1">
    <location>
        <begin position="49"/>
        <end position="66"/>
    </location>
</feature>
<keyword evidence="1" id="KW-0472">Membrane</keyword>
<evidence type="ECO:0000313" key="3">
    <source>
        <dbReference type="EMBL" id="CAB4604090.1"/>
    </source>
</evidence>
<organism evidence="2">
    <name type="scientific">freshwater metagenome</name>
    <dbReference type="NCBI Taxonomy" id="449393"/>
    <lineage>
        <taxon>unclassified sequences</taxon>
        <taxon>metagenomes</taxon>
        <taxon>ecological metagenomes</taxon>
    </lineage>
</organism>
<evidence type="ECO:0000256" key="1">
    <source>
        <dbReference type="SAM" id="Phobius"/>
    </source>
</evidence>
<dbReference type="AlphaFoldDB" id="A0A6J6BMC1"/>
<reference evidence="2" key="1">
    <citation type="submission" date="2020-05" db="EMBL/GenBank/DDBJ databases">
        <authorList>
            <person name="Chiriac C."/>
            <person name="Salcher M."/>
            <person name="Ghai R."/>
            <person name="Kavagutti S V."/>
        </authorList>
    </citation>
    <scope>NUCLEOTIDE SEQUENCE</scope>
</reference>
<accession>A0A6J6BMC1</accession>
<dbReference type="EMBL" id="CAEZSN010000036">
    <property type="protein sequence ID" value="CAB4539864.1"/>
    <property type="molecule type" value="Genomic_DNA"/>
</dbReference>
<gene>
    <name evidence="2" type="ORF">UFOPK1433_00443</name>
    <name evidence="3" type="ORF">UFOPK1843_00377</name>
</gene>